<protein>
    <recommendedName>
        <fullName evidence="2">NAD-dependent epimerase/dehydratase domain-containing protein</fullName>
    </recommendedName>
</protein>
<dbReference type="SUPFAM" id="SSF51735">
    <property type="entry name" value="NAD(P)-binding Rossmann-fold domains"/>
    <property type="match status" value="1"/>
</dbReference>
<gene>
    <name evidence="3" type="ORF">GCM10009858_06340</name>
</gene>
<evidence type="ECO:0000313" key="4">
    <source>
        <dbReference type="Proteomes" id="UP001500730"/>
    </source>
</evidence>
<dbReference type="InterPro" id="IPR036291">
    <property type="entry name" value="NAD(P)-bd_dom_sf"/>
</dbReference>
<sequence length="403" mass="42148">MRVAVTGATGLVGHHVVAAALGGGHEVVAVTRPGRHLPQRLLALGEVGQERASLTDPVSLARALEGIDAVVHCAAVYSYHPAATEQLADVNVRGTRAVLEAAAAAGVTRAVVTSSAVTRGSSLQPLPRDERHHLGTEPAPEYYASKVRQEQAALDVSESTGLEVVLALPTVVLGGPYDRLGPSNAIVLRYLLDPTRSTFPGGCNVVDARDVGAGHVVLLERGEPGERYLLGGEDVSWRTLHGLVADLAGVGQPALELPAGAAWLAAGAAEAWARLTSSAPLSTREEASTVGRYYWYASDRARTIGYAARPAREAVAASLAWLAIGPDLPRFVRESLRLAPAVRAARPLEPRALPDPVDAGTGQGARPGPDAGAEGRDPGSARPLTPRRRPPRPAPPRRRRSPG</sequence>
<dbReference type="InterPro" id="IPR001509">
    <property type="entry name" value="Epimerase_deHydtase"/>
</dbReference>
<feature type="compositionally biased region" description="Basic residues" evidence="1">
    <location>
        <begin position="385"/>
        <end position="403"/>
    </location>
</feature>
<accession>A0ABN3KWW9</accession>
<keyword evidence="4" id="KW-1185">Reference proteome</keyword>
<feature type="region of interest" description="Disordered" evidence="1">
    <location>
        <begin position="118"/>
        <end position="138"/>
    </location>
</feature>
<dbReference type="PANTHER" id="PTHR48079">
    <property type="entry name" value="PROTEIN YEEZ"/>
    <property type="match status" value="1"/>
</dbReference>
<dbReference type="Proteomes" id="UP001500730">
    <property type="component" value="Unassembled WGS sequence"/>
</dbReference>
<feature type="region of interest" description="Disordered" evidence="1">
    <location>
        <begin position="349"/>
        <end position="403"/>
    </location>
</feature>
<dbReference type="Gene3D" id="3.40.50.720">
    <property type="entry name" value="NAD(P)-binding Rossmann-like Domain"/>
    <property type="match status" value="1"/>
</dbReference>
<organism evidence="3 4">
    <name type="scientific">Terrabacter carboxydivorans</name>
    <dbReference type="NCBI Taxonomy" id="619730"/>
    <lineage>
        <taxon>Bacteria</taxon>
        <taxon>Bacillati</taxon>
        <taxon>Actinomycetota</taxon>
        <taxon>Actinomycetes</taxon>
        <taxon>Micrococcales</taxon>
        <taxon>Intrasporangiaceae</taxon>
        <taxon>Terrabacter</taxon>
    </lineage>
</organism>
<dbReference type="EMBL" id="BAAARE010000002">
    <property type="protein sequence ID" value="GAA2471696.1"/>
    <property type="molecule type" value="Genomic_DNA"/>
</dbReference>
<name>A0ABN3KWW9_9MICO</name>
<evidence type="ECO:0000313" key="3">
    <source>
        <dbReference type="EMBL" id="GAA2471696.1"/>
    </source>
</evidence>
<dbReference type="RefSeq" id="WP_344252861.1">
    <property type="nucleotide sequence ID" value="NZ_BAAARE010000002.1"/>
</dbReference>
<dbReference type="Pfam" id="PF01370">
    <property type="entry name" value="Epimerase"/>
    <property type="match status" value="1"/>
</dbReference>
<proteinExistence type="predicted"/>
<dbReference type="PANTHER" id="PTHR48079:SF6">
    <property type="entry name" value="NAD(P)-BINDING DOMAIN-CONTAINING PROTEIN-RELATED"/>
    <property type="match status" value="1"/>
</dbReference>
<evidence type="ECO:0000256" key="1">
    <source>
        <dbReference type="SAM" id="MobiDB-lite"/>
    </source>
</evidence>
<reference evidence="4" key="1">
    <citation type="journal article" date="2019" name="Int. J. Syst. Evol. Microbiol.">
        <title>The Global Catalogue of Microorganisms (GCM) 10K type strain sequencing project: providing services to taxonomists for standard genome sequencing and annotation.</title>
        <authorList>
            <consortium name="The Broad Institute Genomics Platform"/>
            <consortium name="The Broad Institute Genome Sequencing Center for Infectious Disease"/>
            <person name="Wu L."/>
            <person name="Ma J."/>
        </authorList>
    </citation>
    <scope>NUCLEOTIDE SEQUENCE [LARGE SCALE GENOMIC DNA]</scope>
    <source>
        <strain evidence="4">JCM 16259</strain>
    </source>
</reference>
<feature type="domain" description="NAD-dependent epimerase/dehydratase" evidence="2">
    <location>
        <begin position="3"/>
        <end position="231"/>
    </location>
</feature>
<evidence type="ECO:0000259" key="2">
    <source>
        <dbReference type="Pfam" id="PF01370"/>
    </source>
</evidence>
<dbReference type="InterPro" id="IPR051783">
    <property type="entry name" value="NAD(P)-dependent_oxidoreduct"/>
</dbReference>
<comment type="caution">
    <text evidence="3">The sequence shown here is derived from an EMBL/GenBank/DDBJ whole genome shotgun (WGS) entry which is preliminary data.</text>
</comment>